<accession>A0A7R9BX76</accession>
<organism evidence="2">
    <name type="scientific">Notodromas monacha</name>
    <dbReference type="NCBI Taxonomy" id="399045"/>
    <lineage>
        <taxon>Eukaryota</taxon>
        <taxon>Metazoa</taxon>
        <taxon>Ecdysozoa</taxon>
        <taxon>Arthropoda</taxon>
        <taxon>Crustacea</taxon>
        <taxon>Oligostraca</taxon>
        <taxon>Ostracoda</taxon>
        <taxon>Podocopa</taxon>
        <taxon>Podocopida</taxon>
        <taxon>Cypridocopina</taxon>
        <taxon>Cypridoidea</taxon>
        <taxon>Cyprididae</taxon>
        <taxon>Notodromas</taxon>
    </lineage>
</organism>
<evidence type="ECO:0000256" key="1">
    <source>
        <dbReference type="SAM" id="MobiDB-lite"/>
    </source>
</evidence>
<dbReference type="EMBL" id="OA887237">
    <property type="protein sequence ID" value="CAD7283307.1"/>
    <property type="molecule type" value="Genomic_DNA"/>
</dbReference>
<dbReference type="Proteomes" id="UP000678499">
    <property type="component" value="Unassembled WGS sequence"/>
</dbReference>
<feature type="compositionally biased region" description="Acidic residues" evidence="1">
    <location>
        <begin position="192"/>
        <end position="210"/>
    </location>
</feature>
<name>A0A7R9BX76_9CRUS</name>
<evidence type="ECO:0000313" key="2">
    <source>
        <dbReference type="EMBL" id="CAD7283307.1"/>
    </source>
</evidence>
<reference evidence="2" key="1">
    <citation type="submission" date="2020-11" db="EMBL/GenBank/DDBJ databases">
        <authorList>
            <person name="Tran Van P."/>
        </authorList>
    </citation>
    <scope>NUCLEOTIDE SEQUENCE</scope>
</reference>
<keyword evidence="3" id="KW-1185">Reference proteome</keyword>
<feature type="region of interest" description="Disordered" evidence="1">
    <location>
        <begin position="313"/>
        <end position="339"/>
    </location>
</feature>
<feature type="region of interest" description="Disordered" evidence="1">
    <location>
        <begin position="103"/>
        <end position="132"/>
    </location>
</feature>
<sequence length="431" mass="46945">MLTLDFITCTPPRAGVADVQSYDHDAEFVPVEQSRGPSSIEAVEVPAVGEDSDGGHSHHDESDEEGRQFVFPRVRIFRIPFMRTPPLFPSLFQQRRPSVFAAEDDSSSSMFGGGSDEVDKRVNDPESTESEADFDFVPPVRRPSVTLPSLSDIFGEFNRRMQVFEDEISSLFTGMMTRQPPAERIPSVASEEAIETEMGEGDDEEEEEEERPQSGFGFNLFRPFLRPFSPGSLFGFRHPTDFPNDYKNSTSKTEIINGTKVMVNETIHKGGDDSASHFVHFKVIHILPEGDAAKDGEVDEDSTVVGVGEAEVAGGGQEEVEQDKTEVATQTEGGGDDDDESEAVDLAHILPESITSVIPTAADIKKKDGVNPADFGYNVGDNEIDKTVEAEWPSASQHQSLPSGAPLSACMSVFDPGGVRGILGLLPKASW</sequence>
<feature type="region of interest" description="Disordered" evidence="1">
    <location>
        <begin position="190"/>
        <end position="213"/>
    </location>
</feature>
<proteinExistence type="predicted"/>
<gene>
    <name evidence="2" type="ORF">NMOB1V02_LOCUS10923</name>
</gene>
<dbReference type="EMBL" id="CAJPEX010005200">
    <property type="protein sequence ID" value="CAG0923459.1"/>
    <property type="molecule type" value="Genomic_DNA"/>
</dbReference>
<protein>
    <submittedName>
        <fullName evidence="2">Uncharacterized protein</fullName>
    </submittedName>
</protein>
<evidence type="ECO:0000313" key="3">
    <source>
        <dbReference type="Proteomes" id="UP000678499"/>
    </source>
</evidence>
<dbReference type="AlphaFoldDB" id="A0A7R9BX76"/>
<dbReference type="OrthoDB" id="6346805at2759"/>